<proteinExistence type="predicted"/>
<evidence type="ECO:0000313" key="2">
    <source>
        <dbReference type="EMBL" id="EGW02887.1"/>
    </source>
</evidence>
<keyword evidence="1" id="KW-0732">Signal</keyword>
<name>G3HP65_CRIGR</name>
<feature type="signal peptide" evidence="1">
    <location>
        <begin position="1"/>
        <end position="19"/>
    </location>
</feature>
<protein>
    <recommendedName>
        <fullName evidence="4">Secreted protein</fullName>
    </recommendedName>
</protein>
<reference evidence="3" key="1">
    <citation type="journal article" date="2011" name="Nat. Biotechnol.">
        <title>The genomic sequence of the Chinese hamster ovary (CHO)-K1 cell line.</title>
        <authorList>
            <person name="Xu X."/>
            <person name="Nagarajan H."/>
            <person name="Lewis N.E."/>
            <person name="Pan S."/>
            <person name="Cai Z."/>
            <person name="Liu X."/>
            <person name="Chen W."/>
            <person name="Xie M."/>
            <person name="Wang W."/>
            <person name="Hammond S."/>
            <person name="Andersen M.R."/>
            <person name="Neff N."/>
            <person name="Passarelli B."/>
            <person name="Koh W."/>
            <person name="Fan H.C."/>
            <person name="Wang J."/>
            <person name="Gui Y."/>
            <person name="Lee K.H."/>
            <person name="Betenbaugh M.J."/>
            <person name="Quake S.R."/>
            <person name="Famili I."/>
            <person name="Palsson B.O."/>
            <person name="Wang J."/>
        </authorList>
    </citation>
    <scope>NUCLEOTIDE SEQUENCE [LARGE SCALE GENOMIC DNA]</scope>
    <source>
        <strain evidence="3">CHO K1 cell line</strain>
    </source>
</reference>
<dbReference type="AlphaFoldDB" id="G3HP65"/>
<gene>
    <name evidence="2" type="ORF">I79_012571</name>
</gene>
<feature type="chain" id="PRO_5003444490" description="Secreted protein" evidence="1">
    <location>
        <begin position="20"/>
        <end position="75"/>
    </location>
</feature>
<dbReference type="InParanoid" id="G3HP65"/>
<evidence type="ECO:0000256" key="1">
    <source>
        <dbReference type="SAM" id="SignalP"/>
    </source>
</evidence>
<evidence type="ECO:0008006" key="4">
    <source>
        <dbReference type="Google" id="ProtNLM"/>
    </source>
</evidence>
<organism evidence="2 3">
    <name type="scientific">Cricetulus griseus</name>
    <name type="common">Chinese hamster</name>
    <name type="synonym">Cricetulus barabensis griseus</name>
    <dbReference type="NCBI Taxonomy" id="10029"/>
    <lineage>
        <taxon>Eukaryota</taxon>
        <taxon>Metazoa</taxon>
        <taxon>Chordata</taxon>
        <taxon>Craniata</taxon>
        <taxon>Vertebrata</taxon>
        <taxon>Euteleostomi</taxon>
        <taxon>Mammalia</taxon>
        <taxon>Eutheria</taxon>
        <taxon>Euarchontoglires</taxon>
        <taxon>Glires</taxon>
        <taxon>Rodentia</taxon>
        <taxon>Myomorpha</taxon>
        <taxon>Muroidea</taxon>
        <taxon>Cricetidae</taxon>
        <taxon>Cricetinae</taxon>
        <taxon>Cricetulus</taxon>
    </lineage>
</organism>
<dbReference type="EMBL" id="JH000566">
    <property type="protein sequence ID" value="EGW02887.1"/>
    <property type="molecule type" value="Genomic_DNA"/>
</dbReference>
<accession>G3HP65</accession>
<dbReference type="Proteomes" id="UP000001075">
    <property type="component" value="Unassembled WGS sequence"/>
</dbReference>
<evidence type="ECO:0000313" key="3">
    <source>
        <dbReference type="Proteomes" id="UP000001075"/>
    </source>
</evidence>
<sequence>MSQWLKHLLLFQRTQVLFPALILDTSQLLVITAPRDQHSCFGGGWAPPYRCAQPSVYNCNLGPSLEHVFIQFVSE</sequence>